<dbReference type="Proteomes" id="UP000474640">
    <property type="component" value="Unassembled WGS sequence"/>
</dbReference>
<feature type="compositionally biased region" description="Low complexity" evidence="1">
    <location>
        <begin position="1"/>
        <end position="13"/>
    </location>
</feature>
<feature type="compositionally biased region" description="Acidic residues" evidence="1">
    <location>
        <begin position="51"/>
        <end position="67"/>
    </location>
</feature>
<evidence type="ECO:0000256" key="1">
    <source>
        <dbReference type="SAM" id="MobiDB-lite"/>
    </source>
</evidence>
<feature type="compositionally biased region" description="Low complexity" evidence="1">
    <location>
        <begin position="38"/>
        <end position="50"/>
    </location>
</feature>
<accession>A0A7C8VBX7</accession>
<comment type="caution">
    <text evidence="2">The sequence shown here is derived from an EMBL/GenBank/DDBJ whole genome shotgun (WGS) entry which is preliminary data.</text>
</comment>
<evidence type="ECO:0000313" key="3">
    <source>
        <dbReference type="Proteomes" id="UP000474640"/>
    </source>
</evidence>
<feature type="compositionally biased region" description="Polar residues" evidence="1">
    <location>
        <begin position="14"/>
        <end position="34"/>
    </location>
</feature>
<dbReference type="AlphaFoldDB" id="A0A7C8VBX7"/>
<evidence type="ECO:0000313" key="2">
    <source>
        <dbReference type="EMBL" id="KAF3283141.1"/>
    </source>
</evidence>
<gene>
    <name evidence="2" type="ORF">TWF970_001126</name>
</gene>
<name>A0A7C8VBX7_ORBOL</name>
<protein>
    <submittedName>
        <fullName evidence="2">Uncharacterized protein</fullName>
    </submittedName>
</protein>
<organism evidence="2 3">
    <name type="scientific">Orbilia oligospora</name>
    <name type="common">Nematode-trapping fungus</name>
    <name type="synonym">Arthrobotrys oligospora</name>
    <dbReference type="NCBI Taxonomy" id="2813651"/>
    <lineage>
        <taxon>Eukaryota</taxon>
        <taxon>Fungi</taxon>
        <taxon>Dikarya</taxon>
        <taxon>Ascomycota</taxon>
        <taxon>Pezizomycotina</taxon>
        <taxon>Orbiliomycetes</taxon>
        <taxon>Orbiliales</taxon>
        <taxon>Orbiliaceae</taxon>
        <taxon>Orbilia</taxon>
    </lineage>
</organism>
<dbReference type="EMBL" id="JAABOJ010000011">
    <property type="protein sequence ID" value="KAF3283141.1"/>
    <property type="molecule type" value="Genomic_DNA"/>
</dbReference>
<feature type="region of interest" description="Disordered" evidence="1">
    <location>
        <begin position="1"/>
        <end position="67"/>
    </location>
</feature>
<sequence>MSSSSLRSEAWSSQLPRTTPTSQAEFGFEQTNKPTGVPIPSLSTSPCSSSEGEDDDDDDDDKEQQEE</sequence>
<reference evidence="2 3" key="1">
    <citation type="submission" date="2020-01" db="EMBL/GenBank/DDBJ databases">
        <authorList>
            <person name="Palmer J.M."/>
        </authorList>
    </citation>
    <scope>NUCLEOTIDE SEQUENCE [LARGE SCALE GENOMIC DNA]</scope>
    <source>
        <strain evidence="2 3">TWF970</strain>
    </source>
</reference>
<proteinExistence type="predicted"/>